<keyword evidence="3" id="KW-0645">Protease</keyword>
<feature type="domain" description="DUF3645" evidence="8">
    <location>
        <begin position="2354"/>
        <end position="2386"/>
    </location>
</feature>
<evidence type="ECO:0000256" key="3">
    <source>
        <dbReference type="ARBA" id="ARBA00022670"/>
    </source>
</evidence>
<organism evidence="10 11">
    <name type="scientific">Marasmiellus scandens</name>
    <dbReference type="NCBI Taxonomy" id="2682957"/>
    <lineage>
        <taxon>Eukaryota</taxon>
        <taxon>Fungi</taxon>
        <taxon>Dikarya</taxon>
        <taxon>Basidiomycota</taxon>
        <taxon>Agaricomycotina</taxon>
        <taxon>Agaricomycetes</taxon>
        <taxon>Agaricomycetidae</taxon>
        <taxon>Agaricales</taxon>
        <taxon>Marasmiineae</taxon>
        <taxon>Omphalotaceae</taxon>
        <taxon>Marasmiellus</taxon>
    </lineage>
</organism>
<dbReference type="Pfam" id="PF12340">
    <property type="entry name" value="DUF3638"/>
    <property type="match status" value="1"/>
</dbReference>
<dbReference type="PANTHER" id="PTHR13367">
    <property type="entry name" value="UBIQUITIN THIOESTERASE"/>
    <property type="match status" value="1"/>
</dbReference>
<name>A0ABR1K6X9_9AGAR</name>
<evidence type="ECO:0000259" key="9">
    <source>
        <dbReference type="Pfam" id="PF20255"/>
    </source>
</evidence>
<evidence type="ECO:0000259" key="7">
    <source>
        <dbReference type="Pfam" id="PF12340"/>
    </source>
</evidence>
<dbReference type="InterPro" id="IPR051346">
    <property type="entry name" value="OTU_Deubiquitinase"/>
</dbReference>
<evidence type="ECO:0000256" key="2">
    <source>
        <dbReference type="ARBA" id="ARBA00012759"/>
    </source>
</evidence>
<dbReference type="EMBL" id="JBANRG010000001">
    <property type="protein sequence ID" value="KAK7471917.1"/>
    <property type="molecule type" value="Genomic_DNA"/>
</dbReference>
<dbReference type="SUPFAM" id="SSF52540">
    <property type="entry name" value="P-loop containing nucleoside triphosphate hydrolases"/>
    <property type="match status" value="1"/>
</dbReference>
<dbReference type="InterPro" id="IPR022105">
    <property type="entry name" value="DUF3645"/>
</dbReference>
<evidence type="ECO:0000256" key="5">
    <source>
        <dbReference type="ARBA" id="ARBA00022801"/>
    </source>
</evidence>
<feature type="domain" description="DUF3638" evidence="7">
    <location>
        <begin position="2006"/>
        <end position="2232"/>
    </location>
</feature>
<dbReference type="Proteomes" id="UP001498398">
    <property type="component" value="Unassembled WGS sequence"/>
</dbReference>
<proteinExistence type="predicted"/>
<evidence type="ECO:0000259" key="8">
    <source>
        <dbReference type="Pfam" id="PF12359"/>
    </source>
</evidence>
<feature type="domain" description="DUF6606" evidence="9">
    <location>
        <begin position="7"/>
        <end position="272"/>
    </location>
</feature>
<dbReference type="InterPro" id="IPR022099">
    <property type="entry name" value="DUF3638"/>
</dbReference>
<comment type="caution">
    <text evidence="10">The sequence shown here is derived from an EMBL/GenBank/DDBJ whole genome shotgun (WGS) entry which is preliminary data.</text>
</comment>
<dbReference type="InterPro" id="IPR046541">
    <property type="entry name" value="DUF6606"/>
</dbReference>
<accession>A0ABR1K6X9</accession>
<keyword evidence="4" id="KW-0833">Ubl conjugation pathway</keyword>
<keyword evidence="6" id="KW-0788">Thiol protease</keyword>
<evidence type="ECO:0000313" key="10">
    <source>
        <dbReference type="EMBL" id="KAK7471917.1"/>
    </source>
</evidence>
<protein>
    <recommendedName>
        <fullName evidence="2">ubiquitinyl hydrolase 1</fullName>
        <ecNumber evidence="2">3.4.19.12</ecNumber>
    </recommendedName>
</protein>
<keyword evidence="11" id="KW-1185">Reference proteome</keyword>
<evidence type="ECO:0000256" key="4">
    <source>
        <dbReference type="ARBA" id="ARBA00022786"/>
    </source>
</evidence>
<reference evidence="10 11" key="1">
    <citation type="submission" date="2024-01" db="EMBL/GenBank/DDBJ databases">
        <title>A draft genome for the cacao thread blight pathogen Marasmiellus scandens.</title>
        <authorList>
            <person name="Baruah I.K."/>
            <person name="Leung J."/>
            <person name="Bukari Y."/>
            <person name="Amoako-Attah I."/>
            <person name="Meinhardt L.W."/>
            <person name="Bailey B.A."/>
            <person name="Cohen S.P."/>
        </authorList>
    </citation>
    <scope>NUCLEOTIDE SEQUENCE [LARGE SCALE GENOMIC DNA]</scope>
    <source>
        <strain evidence="10 11">GH-19</strain>
    </source>
</reference>
<evidence type="ECO:0000256" key="6">
    <source>
        <dbReference type="ARBA" id="ARBA00022807"/>
    </source>
</evidence>
<dbReference type="Pfam" id="PF12359">
    <property type="entry name" value="DUF3645"/>
    <property type="match status" value="1"/>
</dbReference>
<dbReference type="Pfam" id="PF20255">
    <property type="entry name" value="DUF6606"/>
    <property type="match status" value="1"/>
</dbReference>
<evidence type="ECO:0000313" key="11">
    <source>
        <dbReference type="Proteomes" id="UP001498398"/>
    </source>
</evidence>
<dbReference type="PANTHER" id="PTHR13367:SF33">
    <property type="entry name" value="P-LOOP CONTAINING NUCLEOSIDE TRIPHOSPHATE HYDROLASE PROTEIN"/>
    <property type="match status" value="1"/>
</dbReference>
<keyword evidence="5" id="KW-0378">Hydrolase</keyword>
<evidence type="ECO:0000256" key="1">
    <source>
        <dbReference type="ARBA" id="ARBA00000707"/>
    </source>
</evidence>
<dbReference type="InterPro" id="IPR027417">
    <property type="entry name" value="P-loop_NTPase"/>
</dbReference>
<sequence>MLNLPYVVNHVFHPPKLPQKDDYTISNETTLCQTVYRSVLKYLNSGHVAPEKHADWTAIADTLHHLVGSQSDGGMEAEEIESAFANMKEGAILAYLIREQNAAVIFRKLATEVIFEAFEVHLPAKDVMACQGKVSCSYPGPAISIPLDHFQDAYFRHELSSFLSQMDSDVLDSAATTRKAGCEVIEERDSAHPRYITALLTGILRGIGVPADVTRIRKRIADEVLWDSARIPWRRSMVWLIIRVVIQNHFARTGDNLEYKVFMIMLMCDILESAVKARMINDVLFCMRAKIAARVAKLGSAAPEFAVSRATEVATAVQRLLQARWDKCHDAQTRYPPWDADFLKSRAEADTVLTMRKSRQYILEMLKEKPRSDSTSKFMPRCSPHALQSLKQFEICSKSMLEKAFASEPSIALADIELSIQEHLDDWLAQNISKSTVYSILFDILLGYWAAASSHYVFQEDKSTMLLTLFELWVALDKAAIKRIPLLAEFSPEVPTFLLEPLLLKKSASLKRLLKIHTYLRGRHEKAKSGTAFTDPSRSNSFSVKFFDCSPTLQSLKKRIEEHAGAERRKKRDEYARKCREHKDLTDRALKLVCNKNTLKKHARYCDKCRFSSQAGCISISVHEWPLPSDSNVAKTVVFELACPEAFRFWRDATYILLNDVCQAPREGHVPTEQAPIVTLQLYSELRSWSGTVGRISLASVTKSFIQAHYKSKSIVKARTEKDILVDNGLSYKLYDGTGRRWPLKHSISKSCSVAHLCNLQLPFPTIYNSLQDAVATTDYTSNHVIANQHDCRDQLNIHEFLSFGTLRSGRNLQWLNIAKELRSRILTFHKEEVQLLLMQSAWQTGPVSPSGVLQLHEDLESQNICHTLLDELHSLLEDIQSNWMEAMTVHSAIVLCARILASTSISEVEDKAYIVMRRARTIVHGWMTLLSKDPLDATDEKLLVERQRVISEMALICHTTYDVDERQLKLLLKSPEDVSIFIECSIRRFDNALVYSDKISEDLHVQRLVHQNRRLTHAVQPILSSIISKDRRGLDQGIQAIWSGYRPDLQQPWKFLAEPNQRWITCFTGTTESSRAQHVCLNILDGQLLVDGKPLSRLPSTISEHATFKRVFGSRLLDIIPSDTSGLAFATRGDIFGYQVHFGMRGEELIIQAKNIETKDRLELVPHKLFFGDVPNLLASEYVHWLNLDQKEVEFRPLESCWVSSPENPRLILEGTKASLLLEIGTKKLVDVKSETFRMISQYLGAMEDGRFITVAYSPPLHPSVDPRIDVDLPRFRLSFTVGSDGNLESVTFPGMCVDDTEALGTLYGLKNMLILRPSVSNQLPRRVLIPHGKVIFRTEGYHVDVTIDTNPGIWKNVVFLEYTVRTDLGYLEGDGSLISHFYRAYLHALTSSCLPDPFLGRTGTEESLSILTSARSFSFQNLRDDRFLVPLYHIASLTPARHFYPEHLRNMQTIRWSDLPFLSQHPSFLPESTAILEYCDSLQKLRVDTRVPIEVPHWHAKSKKELWYRDYMRNFKLYAPVDLESTKSDRSQDTFYSSRDLDQKREIHACRVSSMIFTTPSGPFASIIDVLKRWKLISRASANQLSLSYSKDWLNSEILSSCWLDLYDLFRDSSVPKRQRTYQILFSLSALSYSTQSHLDLISALVQFTCNPEFVTLNLPAWHCYNLSLGVQPTSSQVSAILSKSALPFNPSTSNDSNSVNQKRMRYDQELSLGISEVRDAVLAQWPSKNPSAPRGIERVKLFGASFLNEIKELFQSCSHNAELTNHAMKAQAVLRSVKLHPTTVSSYEFVPSKRVSYPSNAFLRVNMDQVLSKAPPALDVERPELTGWEDLLEFDTSEHQACESKLDSFVQQLTDSSNVVERLLGVGLKRSTEALSRLKMVINRSDSQDWVKLLEFLLSYKEICLREHDRVHTFITGLFSPQSPSEQLLSIAGLWPRPTTYSLLRLLSYDQRTSLSEQWINIVKAYGRTLAEYQRSQRLLSQISANDRDGLLKEMENNRPRGMDDVDWLLIQISGNFLARNVQVDVAREMMHPSNSANTVLQLNMGEGKTSVIVPMIASSLANGHQLVRVVVLKALSAQMFQLLVDRVSGLVNRRVFYMPFSRRLKADRTMIETIQSLYEDCMRRGGILVVQPEHILSFRLMGLDRIVDSSSRPLSQDYADSVRLQLVKSYNWLRQFARDILDECDEILHSRYQLIYTLGKQDLLEDHPHRWITIQEVLSLLLEHIPRVKQDFPDEIHMHDEERLHKGHFPVMSFIGSGARKHLFSLIVSDILSGRLSNYPFERLPPDVKAAARNFICEQEVDESHVRLISRSCKGTSSWNGLLLLRGLIAYGVLAYALNERRWRVDYGLDERRTLLAVPYRAKDVPSLRAEFGHPDVAITLTCLCYYYQGITPGQLDTCFELLFKSDNPTLEYERWAKGIPEVPRTVNGINLRDPVQRLDTLIPYFSRNQAVVNFFLSEVVFPKYAKRFPEKLTTSGWDLAEEKANVTTGFSGTKDSQYLLPATISELEGDPLGQESTNARVLEFLLQPENNRYECARGSNNEPLTASEFLVKMPHEVRVLLDVGAQILDMTNDAVAKYWLELRKDVQAAVYFNARDQMMVVDRRGRIQRLIMSQYRNQLDKCIIYLDDAHTRGTDLKLPREYRAAVTLGPKVTKDRLIQGCMRMRKLGHGQSVMFFAPPKVEKKIREISRLEDNDQITSSHVLRWAYSETVADIEHHIPHWLTQGYDYLARKEAWRVFNQSGKVLHLAAWRQPDARSLEEMYGVKKDVPGPLHKHCDTDSFKRRRQILGCHSNYVLKDSIDEEQEREVSHEVERERQVQRPWKKEPALHSLSPAVKDFVKLGVILDENGFVPLLGTLGFPAKATHLGLLATKDFGITIRGPGPALDDYMRPITWIISGGVLRDDTSALVVISPFEADQLRSDIIRYHEQSNLHLHIYAPKVTQNQGSFDDLRFLAIPSLPLTWSPPRPRMMMQLNLFAGQLYLPDWDAYKRLCDYLGLYIPENSGIVRYQNDGFVKPKDRVGMIETECPFITSPLPRLKELFGLRRKGNGYAFTHIGKILAGRSLEKRDFE</sequence>
<gene>
    <name evidence="10" type="ORF">VKT23_000019</name>
</gene>
<dbReference type="EC" id="3.4.19.12" evidence="2"/>
<comment type="catalytic activity">
    <reaction evidence="1">
        <text>Thiol-dependent hydrolysis of ester, thioester, amide, peptide and isopeptide bonds formed by the C-terminal Gly of ubiquitin (a 76-residue protein attached to proteins as an intracellular targeting signal).</text>
        <dbReference type="EC" id="3.4.19.12"/>
    </reaction>
</comment>